<accession>A0A0A9GDR4</accession>
<sequence>MRERSTARYSFIWRRRLRSTAMWVIRWLSISSLFLTTLVRLRFLLPAPAAAGSTAALPSVEASED</sequence>
<evidence type="ECO:0000313" key="1">
    <source>
        <dbReference type="EMBL" id="JAE21579.1"/>
    </source>
</evidence>
<dbReference type="AlphaFoldDB" id="A0A0A9GDR4"/>
<reference evidence="1" key="2">
    <citation type="journal article" date="2015" name="Data Brief">
        <title>Shoot transcriptome of the giant reed, Arundo donax.</title>
        <authorList>
            <person name="Barrero R.A."/>
            <person name="Guerrero F.D."/>
            <person name="Moolhuijzen P."/>
            <person name="Goolsby J.A."/>
            <person name="Tidwell J."/>
            <person name="Bellgard S.E."/>
            <person name="Bellgard M.I."/>
        </authorList>
    </citation>
    <scope>NUCLEOTIDE SEQUENCE</scope>
    <source>
        <tissue evidence="1">Shoot tissue taken approximately 20 cm above the soil surface</tissue>
    </source>
</reference>
<protein>
    <submittedName>
        <fullName evidence="1">Uncharacterized protein</fullName>
    </submittedName>
</protein>
<organism evidence="1">
    <name type="scientific">Arundo donax</name>
    <name type="common">Giant reed</name>
    <name type="synonym">Donax arundinaceus</name>
    <dbReference type="NCBI Taxonomy" id="35708"/>
    <lineage>
        <taxon>Eukaryota</taxon>
        <taxon>Viridiplantae</taxon>
        <taxon>Streptophyta</taxon>
        <taxon>Embryophyta</taxon>
        <taxon>Tracheophyta</taxon>
        <taxon>Spermatophyta</taxon>
        <taxon>Magnoliopsida</taxon>
        <taxon>Liliopsida</taxon>
        <taxon>Poales</taxon>
        <taxon>Poaceae</taxon>
        <taxon>PACMAD clade</taxon>
        <taxon>Arundinoideae</taxon>
        <taxon>Arundineae</taxon>
        <taxon>Arundo</taxon>
    </lineage>
</organism>
<proteinExistence type="predicted"/>
<reference evidence="1" key="1">
    <citation type="submission" date="2014-09" db="EMBL/GenBank/DDBJ databases">
        <authorList>
            <person name="Magalhaes I.L.F."/>
            <person name="Oliveira U."/>
            <person name="Santos F.R."/>
            <person name="Vidigal T.H.D.A."/>
            <person name="Brescovit A.D."/>
            <person name="Santos A.J."/>
        </authorList>
    </citation>
    <scope>NUCLEOTIDE SEQUENCE</scope>
    <source>
        <tissue evidence="1">Shoot tissue taken approximately 20 cm above the soil surface</tissue>
    </source>
</reference>
<dbReference type="EMBL" id="GBRH01176317">
    <property type="protein sequence ID" value="JAE21579.1"/>
    <property type="molecule type" value="Transcribed_RNA"/>
</dbReference>
<name>A0A0A9GDR4_ARUDO</name>